<dbReference type="Proteomes" id="UP001060215">
    <property type="component" value="Chromosome 7"/>
</dbReference>
<comment type="caution">
    <text evidence="1">The sequence shown here is derived from an EMBL/GenBank/DDBJ whole genome shotgun (WGS) entry which is preliminary data.</text>
</comment>
<organism evidence="1 2">
    <name type="scientific">Camellia lanceoleosa</name>
    <dbReference type="NCBI Taxonomy" id="1840588"/>
    <lineage>
        <taxon>Eukaryota</taxon>
        <taxon>Viridiplantae</taxon>
        <taxon>Streptophyta</taxon>
        <taxon>Embryophyta</taxon>
        <taxon>Tracheophyta</taxon>
        <taxon>Spermatophyta</taxon>
        <taxon>Magnoliopsida</taxon>
        <taxon>eudicotyledons</taxon>
        <taxon>Gunneridae</taxon>
        <taxon>Pentapetalae</taxon>
        <taxon>asterids</taxon>
        <taxon>Ericales</taxon>
        <taxon>Theaceae</taxon>
        <taxon>Camellia</taxon>
    </lineage>
</organism>
<dbReference type="EMBL" id="CM045764">
    <property type="protein sequence ID" value="KAI8006331.1"/>
    <property type="molecule type" value="Genomic_DNA"/>
</dbReference>
<keyword evidence="2" id="KW-1185">Reference proteome</keyword>
<protein>
    <submittedName>
        <fullName evidence="1">Uncharacterized protein</fullName>
    </submittedName>
</protein>
<proteinExistence type="predicted"/>
<gene>
    <name evidence="1" type="ORF">LOK49_LG07G02169</name>
</gene>
<evidence type="ECO:0000313" key="2">
    <source>
        <dbReference type="Proteomes" id="UP001060215"/>
    </source>
</evidence>
<accession>A0ACC0GZX6</accession>
<sequence>MKVAAENNNDELGNNNTETTELVLVNTRALDGYKSVSEMLKKNAEMPWGNRFAFLYVPVPQLTDDEYSNPLDYILKTHKMIKRKRNSSIVYFTGLLLDTMRKFRGFEVHYNINL</sequence>
<evidence type="ECO:0000313" key="1">
    <source>
        <dbReference type="EMBL" id="KAI8006331.1"/>
    </source>
</evidence>
<name>A0ACC0GZX6_9ERIC</name>
<reference evidence="1 2" key="1">
    <citation type="journal article" date="2022" name="Plant J.">
        <title>Chromosome-level genome of Camellia lanceoleosa provides a valuable resource for understanding genome evolution and self-incompatibility.</title>
        <authorList>
            <person name="Gong W."/>
            <person name="Xiao S."/>
            <person name="Wang L."/>
            <person name="Liao Z."/>
            <person name="Chang Y."/>
            <person name="Mo W."/>
            <person name="Hu G."/>
            <person name="Li W."/>
            <person name="Zhao G."/>
            <person name="Zhu H."/>
            <person name="Hu X."/>
            <person name="Ji K."/>
            <person name="Xiang X."/>
            <person name="Song Q."/>
            <person name="Yuan D."/>
            <person name="Jin S."/>
            <person name="Zhang L."/>
        </authorList>
    </citation>
    <scope>NUCLEOTIDE SEQUENCE [LARGE SCALE GENOMIC DNA]</scope>
    <source>
        <strain evidence="1">SQ_2022a</strain>
    </source>
</reference>